<dbReference type="Pfam" id="PF12804">
    <property type="entry name" value="NTP_transf_3"/>
    <property type="match status" value="1"/>
</dbReference>
<reference evidence="3" key="1">
    <citation type="journal article" date="2023" name="Int. J. Syst. Evol. Microbiol.">
        <title>Collibacillus ludicampi gen. nov., sp. nov., a new soil bacterium of the family Alicyclobacillaceae.</title>
        <authorList>
            <person name="Jojima T."/>
            <person name="Ioku Y."/>
            <person name="Fukuta Y."/>
            <person name="Shirasaka N."/>
            <person name="Matsumura Y."/>
            <person name="Mori M."/>
        </authorList>
    </citation>
    <scope>NUCLEOTIDE SEQUENCE</scope>
    <source>
        <strain evidence="3">TP075</strain>
    </source>
</reference>
<accession>A0AAV4LE18</accession>
<evidence type="ECO:0000313" key="3">
    <source>
        <dbReference type="EMBL" id="GIM46037.1"/>
    </source>
</evidence>
<name>A0AAV4LE18_9BACL</name>
<dbReference type="SUPFAM" id="SSF53448">
    <property type="entry name" value="Nucleotide-diphospho-sugar transferases"/>
    <property type="match status" value="1"/>
</dbReference>
<evidence type="ECO:0000256" key="1">
    <source>
        <dbReference type="ARBA" id="ARBA00022679"/>
    </source>
</evidence>
<proteinExistence type="predicted"/>
<keyword evidence="4" id="KW-1185">Reference proteome</keyword>
<evidence type="ECO:0000313" key="4">
    <source>
        <dbReference type="Proteomes" id="UP001057291"/>
    </source>
</evidence>
<organism evidence="3 4">
    <name type="scientific">Collibacillus ludicampi</name>
    <dbReference type="NCBI Taxonomy" id="2771369"/>
    <lineage>
        <taxon>Bacteria</taxon>
        <taxon>Bacillati</taxon>
        <taxon>Bacillota</taxon>
        <taxon>Bacilli</taxon>
        <taxon>Bacillales</taxon>
        <taxon>Alicyclobacillaceae</taxon>
        <taxon>Collibacillus</taxon>
    </lineage>
</organism>
<dbReference type="AlphaFoldDB" id="A0AAV4LE18"/>
<dbReference type="EMBL" id="BOQE01000001">
    <property type="protein sequence ID" value="GIM46037.1"/>
    <property type="molecule type" value="Genomic_DNA"/>
</dbReference>
<feature type="domain" description="MobA-like NTP transferase" evidence="2">
    <location>
        <begin position="3"/>
        <end position="118"/>
    </location>
</feature>
<gene>
    <name evidence="3" type="ORF">DNHGIG_15860</name>
</gene>
<dbReference type="PANTHER" id="PTHR19136">
    <property type="entry name" value="MOLYBDENUM COFACTOR GUANYLYLTRANSFERASE"/>
    <property type="match status" value="1"/>
</dbReference>
<keyword evidence="1" id="KW-0808">Transferase</keyword>
<dbReference type="InterPro" id="IPR029044">
    <property type="entry name" value="Nucleotide-diphossugar_trans"/>
</dbReference>
<protein>
    <recommendedName>
        <fullName evidence="2">MobA-like NTP transferase domain-containing protein</fullName>
    </recommendedName>
</protein>
<dbReference type="Proteomes" id="UP001057291">
    <property type="component" value="Unassembled WGS sequence"/>
</dbReference>
<dbReference type="InterPro" id="IPR025877">
    <property type="entry name" value="MobA-like_NTP_Trfase"/>
</dbReference>
<evidence type="ECO:0000259" key="2">
    <source>
        <dbReference type="Pfam" id="PF12804"/>
    </source>
</evidence>
<dbReference type="GO" id="GO:0016779">
    <property type="term" value="F:nucleotidyltransferase activity"/>
    <property type="evidence" value="ECO:0007669"/>
    <property type="project" value="UniProtKB-ARBA"/>
</dbReference>
<dbReference type="Gene3D" id="3.90.550.10">
    <property type="entry name" value="Spore Coat Polysaccharide Biosynthesis Protein SpsA, Chain A"/>
    <property type="match status" value="1"/>
</dbReference>
<sequence>MRAVILAGGLITGLEEQEKAFLTIENRPMIDYVLQALAGVQAIDEQIIVGPRNIESWVKQQGNMRLRVIQARERLMENVLLGVEQAEHEDELILLTTCDIPFLTTEAVNDFLERCGMDASVDFYYPIIRKEDTEREFPRMKRTYVKLREGVFTGGNLFLVRPAVIKRVANRVEEILRNRKSPLKISAELGWSFTCRLLLSQVYGFLRLAQLEQRFSELFDIRAKAIISPYPQIGTDVDKHSDLLLARKMMSQSLASNTKEMV</sequence>
<dbReference type="RefSeq" id="WP_282199183.1">
    <property type="nucleotide sequence ID" value="NZ_BOQE01000001.1"/>
</dbReference>
<comment type="caution">
    <text evidence="3">The sequence shown here is derived from an EMBL/GenBank/DDBJ whole genome shotgun (WGS) entry which is preliminary data.</text>
</comment>
<dbReference type="PANTHER" id="PTHR19136:SF81">
    <property type="entry name" value="MOLYBDENUM COFACTOR GUANYLYLTRANSFERASE"/>
    <property type="match status" value="1"/>
</dbReference>